<evidence type="ECO:0000313" key="2">
    <source>
        <dbReference type="EMBL" id="GGC66976.1"/>
    </source>
</evidence>
<dbReference type="RefSeq" id="WP_188673805.1">
    <property type="nucleotide sequence ID" value="NZ_BMJH01000002.1"/>
</dbReference>
<evidence type="ECO:0000259" key="1">
    <source>
        <dbReference type="Pfam" id="PF00561"/>
    </source>
</evidence>
<dbReference type="PANTHER" id="PTHR43433:SF5">
    <property type="entry name" value="AB HYDROLASE-1 DOMAIN-CONTAINING PROTEIN"/>
    <property type="match status" value="1"/>
</dbReference>
<keyword evidence="3" id="KW-1185">Reference proteome</keyword>
<dbReference type="Gene3D" id="3.40.50.1820">
    <property type="entry name" value="alpha/beta hydrolase"/>
    <property type="match status" value="1"/>
</dbReference>
<comment type="caution">
    <text evidence="2">The sequence shown here is derived from an EMBL/GenBank/DDBJ whole genome shotgun (WGS) entry which is preliminary data.</text>
</comment>
<protein>
    <submittedName>
        <fullName evidence="2">Esterase</fullName>
    </submittedName>
</protein>
<sequence length="246" mass="26629">MESAESGFVRTETARIHFMTFGNPEATPIVVLHGNGEDIGTLDAQITAFAADHWVIAIDSRGHGKSSAGDLPWDFALFARDVVAVLDETGVRSADYFGYSDGGNTVLQLIVQHPQRVRCAVVVGANLDPSGLHPWTLATMVVQRAVLGVVAKRLPCVRRTVARLSLMVDHPQIDPVDLRRRQIPVLVMAGERDVIRAAHTGLIATSLPKGRALIMSGAGHDVPMTHAKQCAQASLDFFTTKECYAR</sequence>
<dbReference type="InterPro" id="IPR000073">
    <property type="entry name" value="AB_hydrolase_1"/>
</dbReference>
<dbReference type="InterPro" id="IPR029058">
    <property type="entry name" value="AB_hydrolase_fold"/>
</dbReference>
<name>A0A916UB43_9ACTN</name>
<dbReference type="EMBL" id="BMJH01000002">
    <property type="protein sequence ID" value="GGC66976.1"/>
    <property type="molecule type" value="Genomic_DNA"/>
</dbReference>
<reference evidence="2" key="1">
    <citation type="journal article" date="2014" name="Int. J. Syst. Evol. Microbiol.">
        <title>Complete genome sequence of Corynebacterium casei LMG S-19264T (=DSM 44701T), isolated from a smear-ripened cheese.</title>
        <authorList>
            <consortium name="US DOE Joint Genome Institute (JGI-PGF)"/>
            <person name="Walter F."/>
            <person name="Albersmeier A."/>
            <person name="Kalinowski J."/>
            <person name="Ruckert C."/>
        </authorList>
    </citation>
    <scope>NUCLEOTIDE SEQUENCE</scope>
    <source>
        <strain evidence="2">CGMCC 1.15478</strain>
    </source>
</reference>
<organism evidence="2 3">
    <name type="scientific">Hoyosella rhizosphaerae</name>
    <dbReference type="NCBI Taxonomy" id="1755582"/>
    <lineage>
        <taxon>Bacteria</taxon>
        <taxon>Bacillati</taxon>
        <taxon>Actinomycetota</taxon>
        <taxon>Actinomycetes</taxon>
        <taxon>Mycobacteriales</taxon>
        <taxon>Hoyosellaceae</taxon>
        <taxon>Hoyosella</taxon>
    </lineage>
</organism>
<dbReference type="GO" id="GO:0046503">
    <property type="term" value="P:glycerolipid catabolic process"/>
    <property type="evidence" value="ECO:0007669"/>
    <property type="project" value="TreeGrafter"/>
</dbReference>
<feature type="domain" description="AB hydrolase-1" evidence="1">
    <location>
        <begin position="28"/>
        <end position="129"/>
    </location>
</feature>
<dbReference type="Proteomes" id="UP000641514">
    <property type="component" value="Unassembled WGS sequence"/>
</dbReference>
<dbReference type="PANTHER" id="PTHR43433">
    <property type="entry name" value="HYDROLASE, ALPHA/BETA FOLD FAMILY PROTEIN"/>
    <property type="match status" value="1"/>
</dbReference>
<evidence type="ECO:0000313" key="3">
    <source>
        <dbReference type="Proteomes" id="UP000641514"/>
    </source>
</evidence>
<dbReference type="GO" id="GO:0004806">
    <property type="term" value="F:triacylglycerol lipase activity"/>
    <property type="evidence" value="ECO:0007669"/>
    <property type="project" value="TreeGrafter"/>
</dbReference>
<dbReference type="InterPro" id="IPR050471">
    <property type="entry name" value="AB_hydrolase"/>
</dbReference>
<dbReference type="SUPFAM" id="SSF53474">
    <property type="entry name" value="alpha/beta-Hydrolases"/>
    <property type="match status" value="1"/>
</dbReference>
<accession>A0A916UB43</accession>
<reference evidence="2" key="2">
    <citation type="submission" date="2020-09" db="EMBL/GenBank/DDBJ databases">
        <authorList>
            <person name="Sun Q."/>
            <person name="Zhou Y."/>
        </authorList>
    </citation>
    <scope>NUCLEOTIDE SEQUENCE</scope>
    <source>
        <strain evidence="2">CGMCC 1.15478</strain>
    </source>
</reference>
<dbReference type="Pfam" id="PF00561">
    <property type="entry name" value="Abhydrolase_1"/>
    <property type="match status" value="1"/>
</dbReference>
<dbReference type="AlphaFoldDB" id="A0A916UB43"/>
<proteinExistence type="predicted"/>
<gene>
    <name evidence="2" type="ORF">GCM10011410_19530</name>
</gene>